<keyword evidence="2" id="KW-1185">Reference proteome</keyword>
<dbReference type="AlphaFoldDB" id="A0A1I0CVL7"/>
<name>A0A1I0CVL7_9FIRM</name>
<dbReference type="Proteomes" id="UP000199568">
    <property type="component" value="Unassembled WGS sequence"/>
</dbReference>
<accession>A0A1I0CVL7</accession>
<organism evidence="1 2">
    <name type="scientific">Natronincola peptidivorans</name>
    <dbReference type="NCBI Taxonomy" id="426128"/>
    <lineage>
        <taxon>Bacteria</taxon>
        <taxon>Bacillati</taxon>
        <taxon>Bacillota</taxon>
        <taxon>Clostridia</taxon>
        <taxon>Peptostreptococcales</taxon>
        <taxon>Natronincolaceae</taxon>
        <taxon>Natronincola</taxon>
    </lineage>
</organism>
<dbReference type="EMBL" id="FOHU01000006">
    <property type="protein sequence ID" value="SET23791.1"/>
    <property type="molecule type" value="Genomic_DNA"/>
</dbReference>
<proteinExistence type="predicted"/>
<sequence>MNDKITNLQKFVTAYRNRKSDMEISTMLDVSIDEVKSQRKEVLRKNMERKFRKHSNK</sequence>
<dbReference type="RefSeq" id="WP_170834750.1">
    <property type="nucleotide sequence ID" value="NZ_FOHU01000006.1"/>
</dbReference>
<evidence type="ECO:0000313" key="2">
    <source>
        <dbReference type="Proteomes" id="UP000199568"/>
    </source>
</evidence>
<gene>
    <name evidence="1" type="ORF">SAMN05660297_01787</name>
</gene>
<reference evidence="1 2" key="1">
    <citation type="submission" date="2016-10" db="EMBL/GenBank/DDBJ databases">
        <authorList>
            <person name="de Groot N.N."/>
        </authorList>
    </citation>
    <scope>NUCLEOTIDE SEQUENCE [LARGE SCALE GENOMIC DNA]</scope>
    <source>
        <strain evidence="1 2">DSM 18979</strain>
    </source>
</reference>
<protein>
    <submittedName>
        <fullName evidence="1">Uncharacterized protein</fullName>
    </submittedName>
</protein>
<evidence type="ECO:0000313" key="1">
    <source>
        <dbReference type="EMBL" id="SET23791.1"/>
    </source>
</evidence>